<comment type="caution">
    <text evidence="5">The sequence shown here is derived from an EMBL/GenBank/DDBJ whole genome shotgun (WGS) entry which is preliminary data.</text>
</comment>
<feature type="region of interest" description="Disordered" evidence="3">
    <location>
        <begin position="88"/>
        <end position="113"/>
    </location>
</feature>
<dbReference type="Proteomes" id="UP000310708">
    <property type="component" value="Unassembled WGS sequence"/>
</dbReference>
<feature type="domain" description="Zn(2)-C6 fungal-type" evidence="4">
    <location>
        <begin position="9"/>
        <end position="41"/>
    </location>
</feature>
<protein>
    <recommendedName>
        <fullName evidence="4">Zn(2)-C6 fungal-type domain-containing protein</fullName>
    </recommendedName>
</protein>
<dbReference type="GO" id="GO:0008270">
    <property type="term" value="F:zinc ion binding"/>
    <property type="evidence" value="ECO:0007669"/>
    <property type="project" value="InterPro"/>
</dbReference>
<sequence length="719" mass="82042">MNEQTRPRACDACRRKKIKCVITEEHSSCSHCSARGDNCTFDHPTPFKRPKQAYVAAIEMRVSKLESLVARLAPPGFDYMKEVGPPITAESFDNNPTKTRKRKQSGDIAKIPVEDDDDASDAELLEVERKFRKCLCINDPVPDLQRYYGPSSTAILFTAAQVYGGQLDDNSKASLLRPRFWQDNERIAEEKMDDDILPILPNDYPTNLDKLVELYFEHVNSYFPLLHKETIIQELQFRKLDRSFAGVIMLICAIASKFSDDPSVLSVDNDSLSAGQKFYKTYKLKCRRNQLAAPSLNDIQSQILLQWYLQSTPFSKASWCINGLTFSYLQDKGYHKKTSSDDYVDDECEEESFSQSSSVKRRAFYCAFVQDKSLSALLGRSAMMHRHFDVQQPSALPDEVGTSMELSIKYFKEIIKLYSIQDEVLEALYGTKKVSSHFPEDKVKESVAKIAQLNDKLYRWSEDIDLECEHYLLVISSTKPSVVKYNSNCTDDFTHSLMSNLRIAYHILQIFTYRNFITMPRRSTFRSTSLSVATQASINLLNIWYAKAKRNKQHSFVDMLIATSPFVVCLVLVISACECRKYAGETADLLELKYIEIGLRLCREGEKYNYYSGKESDLLIQLLHMCNLHVDVNNLPVVEEYENTSSGSSTFSLDTPPSTEHTQRLYLDLLGSINANVDAPMKEGNTMATVDNLDSILNDYPVTNTVDEQWRSFINTLDF</sequence>
<dbReference type="PROSITE" id="PS50048">
    <property type="entry name" value="ZN2_CY6_FUNGAL_2"/>
    <property type="match status" value="1"/>
</dbReference>
<gene>
    <name evidence="5" type="ORF">E3Q01_03933</name>
</gene>
<dbReference type="Pfam" id="PF04082">
    <property type="entry name" value="Fungal_trans"/>
    <property type="match status" value="1"/>
</dbReference>
<dbReference type="Pfam" id="PF00172">
    <property type="entry name" value="Zn_clus"/>
    <property type="match status" value="1"/>
</dbReference>
<dbReference type="CDD" id="cd00067">
    <property type="entry name" value="GAL4"/>
    <property type="match status" value="1"/>
</dbReference>
<dbReference type="InterPro" id="IPR007219">
    <property type="entry name" value="XnlR_reg_dom"/>
</dbReference>
<evidence type="ECO:0000259" key="4">
    <source>
        <dbReference type="PROSITE" id="PS50048"/>
    </source>
</evidence>
<dbReference type="SUPFAM" id="SSF57701">
    <property type="entry name" value="Zn2/Cys6 DNA-binding domain"/>
    <property type="match status" value="1"/>
</dbReference>
<evidence type="ECO:0000256" key="2">
    <source>
        <dbReference type="ARBA" id="ARBA00023242"/>
    </source>
</evidence>
<evidence type="ECO:0000313" key="6">
    <source>
        <dbReference type="Proteomes" id="UP000310708"/>
    </source>
</evidence>
<organism evidence="5 6">
    <name type="scientific">Wallemia mellicola</name>
    <dbReference type="NCBI Taxonomy" id="1708541"/>
    <lineage>
        <taxon>Eukaryota</taxon>
        <taxon>Fungi</taxon>
        <taxon>Dikarya</taxon>
        <taxon>Basidiomycota</taxon>
        <taxon>Wallemiomycotina</taxon>
        <taxon>Wallemiomycetes</taxon>
        <taxon>Wallemiales</taxon>
        <taxon>Wallemiaceae</taxon>
        <taxon>Wallemia</taxon>
    </lineage>
</organism>
<dbReference type="Gene3D" id="4.10.240.10">
    <property type="entry name" value="Zn(2)-C6 fungal-type DNA-binding domain"/>
    <property type="match status" value="1"/>
</dbReference>
<dbReference type="SMART" id="SM00066">
    <property type="entry name" value="GAL4"/>
    <property type="match status" value="1"/>
</dbReference>
<dbReference type="EMBL" id="SPRX01000069">
    <property type="protein sequence ID" value="TIC62445.1"/>
    <property type="molecule type" value="Genomic_DNA"/>
</dbReference>
<dbReference type="AlphaFoldDB" id="A0A4T0TAU5"/>
<dbReference type="GO" id="GO:0000981">
    <property type="term" value="F:DNA-binding transcription factor activity, RNA polymerase II-specific"/>
    <property type="evidence" value="ECO:0007669"/>
    <property type="project" value="InterPro"/>
</dbReference>
<evidence type="ECO:0000313" key="5">
    <source>
        <dbReference type="EMBL" id="TIC62445.1"/>
    </source>
</evidence>
<dbReference type="InterPro" id="IPR050987">
    <property type="entry name" value="AtrR-like"/>
</dbReference>
<dbReference type="InterPro" id="IPR001138">
    <property type="entry name" value="Zn2Cys6_DnaBD"/>
</dbReference>
<reference evidence="5 6" key="1">
    <citation type="submission" date="2019-03" db="EMBL/GenBank/DDBJ databases">
        <title>Sequencing 25 genomes of Wallemia mellicola.</title>
        <authorList>
            <person name="Gostincar C."/>
        </authorList>
    </citation>
    <scope>NUCLEOTIDE SEQUENCE [LARGE SCALE GENOMIC DNA]</scope>
    <source>
        <strain evidence="5 6">EXF-757</strain>
    </source>
</reference>
<dbReference type="SMART" id="SM00906">
    <property type="entry name" value="Fungal_trans"/>
    <property type="match status" value="1"/>
</dbReference>
<dbReference type="GO" id="GO:0006351">
    <property type="term" value="P:DNA-templated transcription"/>
    <property type="evidence" value="ECO:0007669"/>
    <property type="project" value="InterPro"/>
</dbReference>
<dbReference type="InterPro" id="IPR036864">
    <property type="entry name" value="Zn2-C6_fun-type_DNA-bd_sf"/>
</dbReference>
<evidence type="ECO:0000256" key="1">
    <source>
        <dbReference type="ARBA" id="ARBA00022723"/>
    </source>
</evidence>
<dbReference type="GO" id="GO:0003677">
    <property type="term" value="F:DNA binding"/>
    <property type="evidence" value="ECO:0007669"/>
    <property type="project" value="InterPro"/>
</dbReference>
<dbReference type="CDD" id="cd12148">
    <property type="entry name" value="fungal_TF_MHR"/>
    <property type="match status" value="1"/>
</dbReference>
<dbReference type="PANTHER" id="PTHR46910">
    <property type="entry name" value="TRANSCRIPTION FACTOR PDR1"/>
    <property type="match status" value="1"/>
</dbReference>
<keyword evidence="1" id="KW-0479">Metal-binding</keyword>
<name>A0A4T0TAU5_9BASI</name>
<keyword evidence="2" id="KW-0539">Nucleus</keyword>
<dbReference type="PROSITE" id="PS00463">
    <property type="entry name" value="ZN2_CY6_FUNGAL_1"/>
    <property type="match status" value="1"/>
</dbReference>
<dbReference type="PANTHER" id="PTHR46910:SF1">
    <property type="entry name" value="MISCELLANEOUS ZN(II)2CYS6 TRANSCRIPTION FACTOR (EUROFUNG)-RELATED"/>
    <property type="match status" value="1"/>
</dbReference>
<accession>A0A4T0TAU5</accession>
<evidence type="ECO:0000256" key="3">
    <source>
        <dbReference type="SAM" id="MobiDB-lite"/>
    </source>
</evidence>
<proteinExistence type="predicted"/>